<sequence length="111" mass="12517">MPTLNDSQSRQKAMAHEKKPKFPCRHESSASPVEFTHSVFQKSDPKTVVLTSNFLPVELPCSDDLGLSSNYSVDPLKKNTWLILLCLFHCFCLQSTYDLSALCDLLSFFNS</sequence>
<name>A0A7S1KMV4_9EUKA</name>
<dbReference type="AlphaFoldDB" id="A0A7S1KMV4"/>
<organism evidence="2">
    <name type="scientific">Percolomonas cosmopolitus</name>
    <dbReference type="NCBI Taxonomy" id="63605"/>
    <lineage>
        <taxon>Eukaryota</taxon>
        <taxon>Discoba</taxon>
        <taxon>Heterolobosea</taxon>
        <taxon>Tetramitia</taxon>
        <taxon>Eutetramitia</taxon>
        <taxon>Percolomonadidae</taxon>
        <taxon>Percolomonas</taxon>
    </lineage>
</organism>
<dbReference type="EMBL" id="HBGD01002845">
    <property type="protein sequence ID" value="CAD9079125.1"/>
    <property type="molecule type" value="Transcribed_RNA"/>
</dbReference>
<feature type="compositionally biased region" description="Polar residues" evidence="1">
    <location>
        <begin position="1"/>
        <end position="11"/>
    </location>
</feature>
<gene>
    <name evidence="2" type="ORF">PCOS0759_LOCUS2357</name>
</gene>
<reference evidence="2" key="1">
    <citation type="submission" date="2021-01" db="EMBL/GenBank/DDBJ databases">
        <authorList>
            <person name="Corre E."/>
            <person name="Pelletier E."/>
            <person name="Niang G."/>
            <person name="Scheremetjew M."/>
            <person name="Finn R."/>
            <person name="Kale V."/>
            <person name="Holt S."/>
            <person name="Cochrane G."/>
            <person name="Meng A."/>
            <person name="Brown T."/>
            <person name="Cohen L."/>
        </authorList>
    </citation>
    <scope>NUCLEOTIDE SEQUENCE</scope>
    <source>
        <strain evidence="2">WS</strain>
    </source>
</reference>
<evidence type="ECO:0000256" key="1">
    <source>
        <dbReference type="SAM" id="MobiDB-lite"/>
    </source>
</evidence>
<feature type="region of interest" description="Disordered" evidence="1">
    <location>
        <begin position="1"/>
        <end position="29"/>
    </location>
</feature>
<protein>
    <submittedName>
        <fullName evidence="2">Uncharacterized protein</fullName>
    </submittedName>
</protein>
<proteinExistence type="predicted"/>
<accession>A0A7S1KMV4</accession>
<evidence type="ECO:0000313" key="2">
    <source>
        <dbReference type="EMBL" id="CAD9079125.1"/>
    </source>
</evidence>